<dbReference type="InterPro" id="IPR013024">
    <property type="entry name" value="GGCT-like"/>
</dbReference>
<dbReference type="GO" id="GO:0016740">
    <property type="term" value="F:transferase activity"/>
    <property type="evidence" value="ECO:0007669"/>
    <property type="project" value="UniProtKB-KW"/>
</dbReference>
<evidence type="ECO:0000256" key="2">
    <source>
        <dbReference type="ARBA" id="ARBA00022679"/>
    </source>
</evidence>
<comment type="similarity">
    <text evidence="1">Belongs to the gamma-glutamylcyclotransferase family.</text>
</comment>
<evidence type="ECO:0000259" key="5">
    <source>
        <dbReference type="Pfam" id="PF06094"/>
    </source>
</evidence>
<dbReference type="RefSeq" id="XP_062658605.1">
    <property type="nucleotide sequence ID" value="XM_062806757.1"/>
</dbReference>
<dbReference type="Gene3D" id="3.10.490.10">
    <property type="entry name" value="Gamma-glutamyl cyclotransferase-like"/>
    <property type="match status" value="1"/>
</dbReference>
<keyword evidence="7" id="KW-1185">Reference proteome</keyword>
<comment type="caution">
    <text evidence="6">The sequence shown here is derived from an EMBL/GenBank/DDBJ whole genome shotgun (WGS) entry which is preliminary data.</text>
</comment>
<evidence type="ECO:0000256" key="3">
    <source>
        <dbReference type="ARBA" id="ARBA00030602"/>
    </source>
</evidence>
<dbReference type="InterPro" id="IPR009288">
    <property type="entry name" value="AIG2-like_dom"/>
</dbReference>
<dbReference type="InterPro" id="IPR045038">
    <property type="entry name" value="AIG2-like"/>
</dbReference>
<proteinExistence type="inferred from homology"/>
<dbReference type="GeneID" id="87843705"/>
<gene>
    <name evidence="6" type="ORF">B0H64DRAFT_444108</name>
</gene>
<feature type="region of interest" description="Disordered" evidence="4">
    <location>
        <begin position="1"/>
        <end position="56"/>
    </location>
</feature>
<reference evidence="6" key="2">
    <citation type="submission" date="2023-06" db="EMBL/GenBank/DDBJ databases">
        <authorList>
            <consortium name="Lawrence Berkeley National Laboratory"/>
            <person name="Haridas S."/>
            <person name="Hensen N."/>
            <person name="Bonometti L."/>
            <person name="Westerberg I."/>
            <person name="Brannstrom I.O."/>
            <person name="Guillou S."/>
            <person name="Cros-Aarteil S."/>
            <person name="Calhoun S."/>
            <person name="Kuo A."/>
            <person name="Mondo S."/>
            <person name="Pangilinan J."/>
            <person name="Riley R."/>
            <person name="Labutti K."/>
            <person name="Andreopoulos B."/>
            <person name="Lipzen A."/>
            <person name="Chen C."/>
            <person name="Yanf M."/>
            <person name="Daum C."/>
            <person name="Ng V."/>
            <person name="Clum A."/>
            <person name="Steindorff A."/>
            <person name="Ohm R."/>
            <person name="Martin F."/>
            <person name="Silar P."/>
            <person name="Natvig D."/>
            <person name="Lalanne C."/>
            <person name="Gautier V."/>
            <person name="Ament-Velasquez S.L."/>
            <person name="Kruys A."/>
            <person name="Hutchinson M.I."/>
            <person name="Powell A.J."/>
            <person name="Barry K."/>
            <person name="Miller A.N."/>
            <person name="Grigoriev I.V."/>
            <person name="Debuchy R."/>
            <person name="Gladieux P."/>
            <person name="Thoren M.H."/>
            <person name="Johannesson H."/>
        </authorList>
    </citation>
    <scope>NUCLEOTIDE SEQUENCE</scope>
    <source>
        <strain evidence="6">CBS 168.71</strain>
    </source>
</reference>
<name>A0AAE0HEP8_9PEZI</name>
<dbReference type="Proteomes" id="UP001278766">
    <property type="component" value="Unassembled WGS sequence"/>
</dbReference>
<dbReference type="PANTHER" id="PTHR31544">
    <property type="entry name" value="AIG2-LIKE PROTEIN D"/>
    <property type="match status" value="1"/>
</dbReference>
<sequence>MADTQPPEQAPPTAPAQPTADTSASPDPNPDPNPNSQPIPFGSDTDSDSDSDGDTHLTLANLLRTNKLMAEALRAGTHTHTTTHQDQHQPPPLTDNNNNENIPTTLFFYGTLQDPTLLQSITNLPAPLPALEDAHIQGGFDLRLWGGKYPVLVANPASEAVIKGKVWRVGGEADGFGAEAWERLRRYETEAYDYVECVVRVGGEGGGGGDGAAGEEVKAVVFKWAGDAGSGELSDGVFDLDAWREERSMGGLFGLVGE</sequence>
<evidence type="ECO:0000256" key="4">
    <source>
        <dbReference type="SAM" id="MobiDB-lite"/>
    </source>
</evidence>
<feature type="compositionally biased region" description="Low complexity" evidence="4">
    <location>
        <begin position="16"/>
        <end position="26"/>
    </location>
</feature>
<feature type="domain" description="Gamma-glutamylcyclotransferase AIG2-like" evidence="5">
    <location>
        <begin position="106"/>
        <end position="226"/>
    </location>
</feature>
<evidence type="ECO:0000313" key="7">
    <source>
        <dbReference type="Proteomes" id="UP001278766"/>
    </source>
</evidence>
<dbReference type="InterPro" id="IPR036568">
    <property type="entry name" value="GGCT-like_sf"/>
</dbReference>
<dbReference type="EMBL" id="JAUEPN010000005">
    <property type="protein sequence ID" value="KAK3295091.1"/>
    <property type="molecule type" value="Genomic_DNA"/>
</dbReference>
<protein>
    <recommendedName>
        <fullName evidence="3">Putative gamma-glutamylcyclotransferase</fullName>
    </recommendedName>
</protein>
<accession>A0AAE0HEP8</accession>
<organism evidence="6 7">
    <name type="scientific">Chaetomium fimeti</name>
    <dbReference type="NCBI Taxonomy" id="1854472"/>
    <lineage>
        <taxon>Eukaryota</taxon>
        <taxon>Fungi</taxon>
        <taxon>Dikarya</taxon>
        <taxon>Ascomycota</taxon>
        <taxon>Pezizomycotina</taxon>
        <taxon>Sordariomycetes</taxon>
        <taxon>Sordariomycetidae</taxon>
        <taxon>Sordariales</taxon>
        <taxon>Chaetomiaceae</taxon>
        <taxon>Chaetomium</taxon>
    </lineage>
</organism>
<dbReference type="AlphaFoldDB" id="A0AAE0HEP8"/>
<keyword evidence="2" id="KW-0808">Transferase</keyword>
<dbReference type="PANTHER" id="PTHR31544:SF4">
    <property type="entry name" value="GAMMA-GLUTAMYLCYCLOTRANSFERASE-RELATED"/>
    <property type="match status" value="1"/>
</dbReference>
<dbReference type="Pfam" id="PF06094">
    <property type="entry name" value="GGACT"/>
    <property type="match status" value="1"/>
</dbReference>
<dbReference type="CDD" id="cd06661">
    <property type="entry name" value="GGCT_like"/>
    <property type="match status" value="1"/>
</dbReference>
<evidence type="ECO:0000313" key="6">
    <source>
        <dbReference type="EMBL" id="KAK3295091.1"/>
    </source>
</evidence>
<evidence type="ECO:0000256" key="1">
    <source>
        <dbReference type="ARBA" id="ARBA00008861"/>
    </source>
</evidence>
<feature type="region of interest" description="Disordered" evidence="4">
    <location>
        <begin position="78"/>
        <end position="101"/>
    </location>
</feature>
<reference evidence="6" key="1">
    <citation type="journal article" date="2023" name="Mol. Phylogenet. Evol.">
        <title>Genome-scale phylogeny and comparative genomics of the fungal order Sordariales.</title>
        <authorList>
            <person name="Hensen N."/>
            <person name="Bonometti L."/>
            <person name="Westerberg I."/>
            <person name="Brannstrom I.O."/>
            <person name="Guillou S."/>
            <person name="Cros-Aarteil S."/>
            <person name="Calhoun S."/>
            <person name="Haridas S."/>
            <person name="Kuo A."/>
            <person name="Mondo S."/>
            <person name="Pangilinan J."/>
            <person name="Riley R."/>
            <person name="LaButti K."/>
            <person name="Andreopoulos B."/>
            <person name="Lipzen A."/>
            <person name="Chen C."/>
            <person name="Yan M."/>
            <person name="Daum C."/>
            <person name="Ng V."/>
            <person name="Clum A."/>
            <person name="Steindorff A."/>
            <person name="Ohm R.A."/>
            <person name="Martin F."/>
            <person name="Silar P."/>
            <person name="Natvig D.O."/>
            <person name="Lalanne C."/>
            <person name="Gautier V."/>
            <person name="Ament-Velasquez S.L."/>
            <person name="Kruys A."/>
            <person name="Hutchinson M.I."/>
            <person name="Powell A.J."/>
            <person name="Barry K."/>
            <person name="Miller A.N."/>
            <person name="Grigoriev I.V."/>
            <person name="Debuchy R."/>
            <person name="Gladieux P."/>
            <person name="Hiltunen Thoren M."/>
            <person name="Johannesson H."/>
        </authorList>
    </citation>
    <scope>NUCLEOTIDE SEQUENCE</scope>
    <source>
        <strain evidence="6">CBS 168.71</strain>
    </source>
</reference>
<feature type="compositionally biased region" description="Pro residues" evidence="4">
    <location>
        <begin position="27"/>
        <end position="37"/>
    </location>
</feature>
<dbReference type="SUPFAM" id="SSF110857">
    <property type="entry name" value="Gamma-glutamyl cyclotransferase-like"/>
    <property type="match status" value="1"/>
</dbReference>